<dbReference type="EMBL" id="JAABOQ010000005">
    <property type="protein sequence ID" value="NER17964.1"/>
    <property type="molecule type" value="Genomic_DNA"/>
</dbReference>
<feature type="transmembrane region" description="Helical" evidence="9">
    <location>
        <begin position="360"/>
        <end position="382"/>
    </location>
</feature>
<evidence type="ECO:0000256" key="2">
    <source>
        <dbReference type="ARBA" id="ARBA00004128"/>
    </source>
</evidence>
<dbReference type="GO" id="GO:0008235">
    <property type="term" value="F:metalloexopeptidase activity"/>
    <property type="evidence" value="ECO:0007669"/>
    <property type="project" value="InterPro"/>
</dbReference>
<feature type="transmembrane region" description="Helical" evidence="9">
    <location>
        <begin position="402"/>
        <end position="420"/>
    </location>
</feature>
<dbReference type="InterPro" id="IPR045175">
    <property type="entry name" value="M28_fam"/>
</dbReference>
<feature type="transmembrane region" description="Helical" evidence="9">
    <location>
        <begin position="453"/>
        <end position="471"/>
    </location>
</feature>
<comment type="caution">
    <text evidence="11">The sequence shown here is derived from an EMBL/GenBank/DDBJ whole genome shotgun (WGS) entry which is preliminary data.</text>
</comment>
<proteinExistence type="inferred from homology"/>
<comment type="function">
    <text evidence="1">May be involved in vacuolar sorting and osmoregulation.</text>
</comment>
<dbReference type="Gene3D" id="3.40.630.10">
    <property type="entry name" value="Zn peptidases"/>
    <property type="match status" value="1"/>
</dbReference>
<feature type="transmembrane region" description="Helical" evidence="9">
    <location>
        <begin position="534"/>
        <end position="552"/>
    </location>
</feature>
<evidence type="ECO:0000256" key="9">
    <source>
        <dbReference type="SAM" id="Phobius"/>
    </source>
</evidence>
<evidence type="ECO:0000256" key="5">
    <source>
        <dbReference type="ARBA" id="ARBA00022554"/>
    </source>
</evidence>
<evidence type="ECO:0000256" key="7">
    <source>
        <dbReference type="ARBA" id="ARBA00023180"/>
    </source>
</evidence>
<dbReference type="PANTHER" id="PTHR12147:SF58">
    <property type="entry name" value="VACUOLAR MEMBRANE PROTEASE"/>
    <property type="match status" value="1"/>
</dbReference>
<feature type="transmembrane region" description="Helical" evidence="9">
    <location>
        <begin position="327"/>
        <end position="348"/>
    </location>
</feature>
<dbReference type="GO" id="GO:0006508">
    <property type="term" value="P:proteolysis"/>
    <property type="evidence" value="ECO:0007669"/>
    <property type="project" value="InterPro"/>
</dbReference>
<keyword evidence="6 9" id="KW-1133">Transmembrane helix</keyword>
<feature type="domain" description="Peptidase M28" evidence="10">
    <location>
        <begin position="100"/>
        <end position="290"/>
    </location>
</feature>
<feature type="transmembrane region" description="Helical" evidence="9">
    <location>
        <begin position="508"/>
        <end position="529"/>
    </location>
</feature>
<evidence type="ECO:0000259" key="10">
    <source>
        <dbReference type="Pfam" id="PF04389"/>
    </source>
</evidence>
<dbReference type="InterPro" id="IPR007484">
    <property type="entry name" value="Peptidase_M28"/>
</dbReference>
<keyword evidence="9" id="KW-0812">Transmembrane</keyword>
<feature type="transmembrane region" description="Helical" evidence="9">
    <location>
        <begin position="427"/>
        <end position="447"/>
    </location>
</feature>
<evidence type="ECO:0000256" key="8">
    <source>
        <dbReference type="ARBA" id="ARBA00031512"/>
    </source>
</evidence>
<evidence type="ECO:0000256" key="6">
    <source>
        <dbReference type="ARBA" id="ARBA00022989"/>
    </source>
</evidence>
<keyword evidence="12" id="KW-1185">Reference proteome</keyword>
<sequence>MKNFSHKVSFLLIAALVYYSFKSIMPNDFSKSDAPLEQFSTERALIQISQIAEEPHYGGTKAHTKVREYIITELEKIGLKAEVQEGYSLTQWNNMTKVKNVIARIKGTENSKALLLLSHYDSNPHSAVGASDAASGVATILEGIRAYLTNNKPKNDIIIVITDGEELGLSGADVFVNQHPWAKDVGLVLNFEARGSGGPSFMFAETNGGNSKLIKGFKKAHPEYPVSNSLLYSIYKLLPNDTDLTVFKNDGNIDGFNFAFIDDHYDYHTANDNYANLDRNTLEHQGSYIMPLLKYFGGADLSDLKSENDHVFFNFPIFNMISYPFTLVYPMLLIGLVAFGWLLVYGVRRKRLQVNEIFKGFIPFLILFLFSGLIGYFTWPLLKVMYPSYKEILHGFTYNGHWYIAFIAFLVLGIAFLVYHKFSKPEITVSHLVAPISFWLIINIALALYLKGAAFFIIPVYFALFALFICIRQKKPSLVAMCLVCAPAIIMFTPFIEMFPVGLGLEMLITGSAFTALLFGLTLPVLGFYNRKKLVSYIMFAVALACFVTAHFKSGFDETRQKPNSLMYVYDADTNAANWLTYDTKLDNWTRPFIDENAETAPSTDIMYSKYGTGFTYSKKAENKALPIPIIDISKDTIIGEKRMVSLCVTPQRYVNRFEFFADKQFNFNSFNINGVDKKLYESEEFAFESRRSSRLFAFFMNDQEPLNLEFSFPKDEKPSLQFYESSFDLLTNELFDVPERAKDMIPKPFVLNDAVVVKKELRF</sequence>
<accession>A0A6M0CPK0</accession>
<dbReference type="Pfam" id="PF04389">
    <property type="entry name" value="Peptidase_M28"/>
    <property type="match status" value="1"/>
</dbReference>
<keyword evidence="5" id="KW-0926">Vacuole</keyword>
<dbReference type="Proteomes" id="UP000474296">
    <property type="component" value="Unassembled WGS sequence"/>
</dbReference>
<organism evidence="11 12">
    <name type="scientific">Spongiivirga citrea</name>
    <dbReference type="NCBI Taxonomy" id="1481457"/>
    <lineage>
        <taxon>Bacteria</taxon>
        <taxon>Pseudomonadati</taxon>
        <taxon>Bacteroidota</taxon>
        <taxon>Flavobacteriia</taxon>
        <taxon>Flavobacteriales</taxon>
        <taxon>Flavobacteriaceae</taxon>
        <taxon>Spongiivirga</taxon>
    </lineage>
</organism>
<protein>
    <recommendedName>
        <fullName evidence="4">Vacuolar membrane protease</fullName>
    </recommendedName>
    <alternativeName>
        <fullName evidence="8">FXNA-related family protease 1</fullName>
    </alternativeName>
</protein>
<dbReference type="SUPFAM" id="SSF53187">
    <property type="entry name" value="Zn-dependent exopeptidases"/>
    <property type="match status" value="1"/>
</dbReference>
<feature type="transmembrane region" description="Helical" evidence="9">
    <location>
        <begin position="478"/>
        <end position="496"/>
    </location>
</feature>
<gene>
    <name evidence="11" type="ORF">GWK10_12125</name>
</gene>
<evidence type="ECO:0000313" key="11">
    <source>
        <dbReference type="EMBL" id="NER17964.1"/>
    </source>
</evidence>
<keyword evidence="9" id="KW-0472">Membrane</keyword>
<comment type="similarity">
    <text evidence="3">Belongs to the peptidase M28 family.</text>
</comment>
<evidence type="ECO:0000313" key="12">
    <source>
        <dbReference type="Proteomes" id="UP000474296"/>
    </source>
</evidence>
<dbReference type="PANTHER" id="PTHR12147">
    <property type="entry name" value="METALLOPEPTIDASE M28 FAMILY MEMBER"/>
    <property type="match status" value="1"/>
</dbReference>
<dbReference type="RefSeq" id="WP_164032650.1">
    <property type="nucleotide sequence ID" value="NZ_JAABOQ010000005.1"/>
</dbReference>
<evidence type="ECO:0000256" key="1">
    <source>
        <dbReference type="ARBA" id="ARBA00003273"/>
    </source>
</evidence>
<evidence type="ECO:0000256" key="3">
    <source>
        <dbReference type="ARBA" id="ARBA00010918"/>
    </source>
</evidence>
<dbReference type="GO" id="GO:0005774">
    <property type="term" value="C:vacuolar membrane"/>
    <property type="evidence" value="ECO:0007669"/>
    <property type="project" value="UniProtKB-SubCell"/>
</dbReference>
<evidence type="ECO:0000256" key="4">
    <source>
        <dbReference type="ARBA" id="ARBA00017435"/>
    </source>
</evidence>
<keyword evidence="7" id="KW-0325">Glycoprotein</keyword>
<comment type="subcellular location">
    <subcellularLocation>
        <location evidence="2">Vacuole membrane</location>
        <topology evidence="2">Multi-pass membrane protein</topology>
    </subcellularLocation>
</comment>
<name>A0A6M0CPK0_9FLAO</name>
<dbReference type="AlphaFoldDB" id="A0A6M0CPK0"/>
<reference evidence="11 12" key="1">
    <citation type="submission" date="2020-01" db="EMBL/GenBank/DDBJ databases">
        <title>Spongiivirga citrea KCTC 32990T.</title>
        <authorList>
            <person name="Wang G."/>
        </authorList>
    </citation>
    <scope>NUCLEOTIDE SEQUENCE [LARGE SCALE GENOMIC DNA]</scope>
    <source>
        <strain evidence="11 12">KCTC 32990</strain>
    </source>
</reference>